<evidence type="ECO:0000256" key="4">
    <source>
        <dbReference type="ARBA" id="ARBA00023015"/>
    </source>
</evidence>
<evidence type="ECO:0000313" key="7">
    <source>
        <dbReference type="EMBL" id="MCU6766489.1"/>
    </source>
</evidence>
<dbReference type="InterPro" id="IPR036388">
    <property type="entry name" value="WH-like_DNA-bd_sf"/>
</dbReference>
<keyword evidence="3" id="KW-0862">Zinc</keyword>
<dbReference type="SUPFAM" id="SSF46785">
    <property type="entry name" value="Winged helix' DNA-binding domain"/>
    <property type="match status" value="1"/>
</dbReference>
<keyword evidence="8" id="KW-1185">Reference proteome</keyword>
<dbReference type="Proteomes" id="UP001652409">
    <property type="component" value="Unassembled WGS sequence"/>
</dbReference>
<keyword evidence="4" id="KW-0805">Transcription regulation</keyword>
<name>A0ABT2TW98_9FIRM</name>
<dbReference type="RefSeq" id="WP_158422300.1">
    <property type="nucleotide sequence ID" value="NZ_JAOQJL010000031.1"/>
</dbReference>
<keyword evidence="6" id="KW-0804">Transcription</keyword>
<dbReference type="InterPro" id="IPR002481">
    <property type="entry name" value="FUR"/>
</dbReference>
<gene>
    <name evidence="7" type="ORF">OCV61_13900</name>
</gene>
<dbReference type="EMBL" id="JAOQJL010000031">
    <property type="protein sequence ID" value="MCU6766489.1"/>
    <property type="molecule type" value="Genomic_DNA"/>
</dbReference>
<proteinExistence type="inferred from homology"/>
<dbReference type="InterPro" id="IPR036390">
    <property type="entry name" value="WH_DNA-bd_sf"/>
</dbReference>
<sequence length="130" mass="14816">MAAMKFSRQRESIKEFLRGRTDHPTADTVYENVKLIYPKISLGTVYRNLSLLSDIGEIQKLASFGGSDRFDARIDPHCHFMCTRCGRVLDMDEEHFDKLMAEAAIHFTGGEITHYNASFYGICKDCKGKE</sequence>
<dbReference type="InterPro" id="IPR043135">
    <property type="entry name" value="Fur_C"/>
</dbReference>
<reference evidence="7 8" key="1">
    <citation type="journal article" date="2021" name="ISME Commun">
        <title>Automated analysis of genomic sequences facilitates high-throughput and comprehensive description of bacteria.</title>
        <authorList>
            <person name="Hitch T.C.A."/>
        </authorList>
    </citation>
    <scope>NUCLEOTIDE SEQUENCE [LARGE SCALE GENOMIC DNA]</scope>
    <source>
        <strain evidence="7 8">Sanger_23</strain>
    </source>
</reference>
<evidence type="ECO:0000256" key="6">
    <source>
        <dbReference type="ARBA" id="ARBA00023163"/>
    </source>
</evidence>
<protein>
    <submittedName>
        <fullName evidence="7">Transcriptional repressor</fullName>
    </submittedName>
</protein>
<dbReference type="PANTHER" id="PTHR33202:SF7">
    <property type="entry name" value="FERRIC UPTAKE REGULATION PROTEIN"/>
    <property type="match status" value="1"/>
</dbReference>
<keyword evidence="5" id="KW-0238">DNA-binding</keyword>
<dbReference type="Gene3D" id="1.10.10.10">
    <property type="entry name" value="Winged helix-like DNA-binding domain superfamily/Winged helix DNA-binding domain"/>
    <property type="match status" value="1"/>
</dbReference>
<comment type="similarity">
    <text evidence="1">Belongs to the Fur family.</text>
</comment>
<keyword evidence="2" id="KW-0678">Repressor</keyword>
<accession>A0ABT2TW98</accession>
<evidence type="ECO:0000256" key="5">
    <source>
        <dbReference type="ARBA" id="ARBA00023125"/>
    </source>
</evidence>
<evidence type="ECO:0000256" key="2">
    <source>
        <dbReference type="ARBA" id="ARBA00022491"/>
    </source>
</evidence>
<evidence type="ECO:0000313" key="8">
    <source>
        <dbReference type="Proteomes" id="UP001652409"/>
    </source>
</evidence>
<evidence type="ECO:0000256" key="3">
    <source>
        <dbReference type="ARBA" id="ARBA00022833"/>
    </source>
</evidence>
<dbReference type="Gene3D" id="3.30.1490.190">
    <property type="match status" value="1"/>
</dbReference>
<dbReference type="PANTHER" id="PTHR33202">
    <property type="entry name" value="ZINC UPTAKE REGULATION PROTEIN"/>
    <property type="match status" value="1"/>
</dbReference>
<dbReference type="CDD" id="cd07153">
    <property type="entry name" value="Fur_like"/>
    <property type="match status" value="1"/>
</dbReference>
<comment type="caution">
    <text evidence="7">The sequence shown here is derived from an EMBL/GenBank/DDBJ whole genome shotgun (WGS) entry which is preliminary data.</text>
</comment>
<evidence type="ECO:0000256" key="1">
    <source>
        <dbReference type="ARBA" id="ARBA00007957"/>
    </source>
</evidence>
<organism evidence="7 8">
    <name type="scientific">Blautia ammoniilytica</name>
    <dbReference type="NCBI Taxonomy" id="2981782"/>
    <lineage>
        <taxon>Bacteria</taxon>
        <taxon>Bacillati</taxon>
        <taxon>Bacillota</taxon>
        <taxon>Clostridia</taxon>
        <taxon>Lachnospirales</taxon>
        <taxon>Lachnospiraceae</taxon>
        <taxon>Blautia</taxon>
    </lineage>
</organism>
<dbReference type="Pfam" id="PF01475">
    <property type="entry name" value="FUR"/>
    <property type="match status" value="1"/>
</dbReference>